<dbReference type="InterPro" id="IPR041499">
    <property type="entry name" value="Tfc1/Sfc1_N"/>
</dbReference>
<evidence type="ECO:0000256" key="2">
    <source>
        <dbReference type="ARBA" id="ARBA00023125"/>
    </source>
</evidence>
<dbReference type="GO" id="GO:0005634">
    <property type="term" value="C:nucleus"/>
    <property type="evidence" value="ECO:0007669"/>
    <property type="project" value="UniProtKB-SubCell"/>
</dbReference>
<dbReference type="InterPro" id="IPR040454">
    <property type="entry name" value="TF_IIIC_Tfc1/Sfc1"/>
</dbReference>
<organism evidence="8 9">
    <name type="scientific">Hanseniaspora valbyensis NRRL Y-1626</name>
    <dbReference type="NCBI Taxonomy" id="766949"/>
    <lineage>
        <taxon>Eukaryota</taxon>
        <taxon>Fungi</taxon>
        <taxon>Dikarya</taxon>
        <taxon>Ascomycota</taxon>
        <taxon>Saccharomycotina</taxon>
        <taxon>Saccharomycetes</taxon>
        <taxon>Saccharomycodales</taxon>
        <taxon>Saccharomycodaceae</taxon>
        <taxon>Hanseniaspora</taxon>
    </lineage>
</organism>
<proteinExistence type="predicted"/>
<dbReference type="InterPro" id="IPR019136">
    <property type="entry name" value="TF_IIIC_su-5_HTH"/>
</dbReference>
<keyword evidence="4" id="KW-0539">Nucleus</keyword>
<dbReference type="PANTHER" id="PTHR13230">
    <property type="entry name" value="GENERAL TRANSCRIPTION FACTOR IIIC, POLYPEPTIDE 5"/>
    <property type="match status" value="1"/>
</dbReference>
<dbReference type="EMBL" id="LXPE01000052">
    <property type="protein sequence ID" value="OBA25703.1"/>
    <property type="molecule type" value="Genomic_DNA"/>
</dbReference>
<gene>
    <name evidence="8" type="ORF">HANVADRAFT_53721</name>
</gene>
<dbReference type="Pfam" id="PF09734">
    <property type="entry name" value="Tau95"/>
    <property type="match status" value="1"/>
</dbReference>
<name>A0A1B7TAF3_9ASCO</name>
<accession>A0A1B7TAF3</accession>
<evidence type="ECO:0000256" key="4">
    <source>
        <dbReference type="ARBA" id="ARBA00023242"/>
    </source>
</evidence>
<dbReference type="GO" id="GO:0000127">
    <property type="term" value="C:transcription factor TFIIIC complex"/>
    <property type="evidence" value="ECO:0007669"/>
    <property type="project" value="InterPro"/>
</dbReference>
<evidence type="ECO:0000256" key="1">
    <source>
        <dbReference type="ARBA" id="ARBA00004123"/>
    </source>
</evidence>
<dbReference type="Proteomes" id="UP000092321">
    <property type="component" value="Unassembled WGS sequence"/>
</dbReference>
<feature type="compositionally biased region" description="Basic residues" evidence="5">
    <location>
        <begin position="183"/>
        <end position="195"/>
    </location>
</feature>
<keyword evidence="2" id="KW-0238">DNA-binding</keyword>
<dbReference type="GO" id="GO:0006384">
    <property type="term" value="P:transcription initiation at RNA polymerase III promoter"/>
    <property type="evidence" value="ECO:0007669"/>
    <property type="project" value="InterPro"/>
</dbReference>
<protein>
    <recommendedName>
        <fullName evidence="10">Transcription factor IIIC subunit 5 HTH domain-containing protein</fullName>
    </recommendedName>
</protein>
<dbReference type="AlphaFoldDB" id="A0A1B7TAF3"/>
<feature type="compositionally biased region" description="Acidic residues" evidence="5">
    <location>
        <begin position="136"/>
        <end position="179"/>
    </location>
</feature>
<feature type="region of interest" description="Disordered" evidence="5">
    <location>
        <begin position="124"/>
        <end position="197"/>
    </location>
</feature>
<keyword evidence="3" id="KW-0804">Transcription</keyword>
<feature type="domain" description="Transcription factor IIIC subunit Tfc1/Sfc1 triple barrel" evidence="7">
    <location>
        <begin position="226"/>
        <end position="295"/>
    </location>
</feature>
<evidence type="ECO:0000259" key="7">
    <source>
        <dbReference type="Pfam" id="PF17682"/>
    </source>
</evidence>
<sequence>MEMYQPQDTETNDKASLISEETNNTTKEKQLDHITYNVKNIRHQHVKQFNLQELPSVTSIEFPMVFNKNYSDEENIKKLIFKCGGNDAVSKYIDDLEEEQKVQEFQLEKKMMIMKRIQEKKLAKKMNKKKHVENADIPDVDMDNSENDSNEEKESDDEEEDEDDEMDVGDSEEEDDDDDISNKKKTNKRKKRKRKDVITKLHMQPAIGDDALMMYLHKTADSVNTFFNEKPILGRPTRDQKIVLKIKIRKNSVLKENSNLSLVEKLQLKGIGYETEPVAVIDSSIKFRVTSDAQFTLEHNQISQDYKNSILDLNFQKMDEFISSIPEMDPKPWFPINENENSYELLPPVKTFISEMPFNYDFKPNKLAEKIATSKSLYVPTYQVQVSGFNEPIPQGPSKILKEKWELAKQHGKYPHFLSVSTAVNFYNDLKDMINLLNEQFEKKPIWVKKHLQGVVEDKISMCGSVLKYALPFVAYRIMKGPWIHSYCKYGVDPKSDNKYAKYQVEQFRIGQPVPMDKFKDYIPCPTNYKSNNEGDIDSRFFLTGKTIPWYSTYTIEVLMKEPHVKDLIENSKYLEACDSETGWFNELDTWKRKRIIKYILDCLYQGITEFSEDKIKIYKNMPSTKMYTPESRFFAKSKDLMATNNGKYISKDDDDDIEDNDDPDLYNVIASYNDEEEEDDDDFDEKLVGNINLEEANFEDIIKRLDLQNNELANEVRESFYSFIKL</sequence>
<evidence type="ECO:0000313" key="9">
    <source>
        <dbReference type="Proteomes" id="UP000092321"/>
    </source>
</evidence>
<evidence type="ECO:0000256" key="3">
    <source>
        <dbReference type="ARBA" id="ARBA00023163"/>
    </source>
</evidence>
<keyword evidence="9" id="KW-1185">Reference proteome</keyword>
<dbReference type="OrthoDB" id="5598268at2759"/>
<comment type="subcellular location">
    <subcellularLocation>
        <location evidence="1">Nucleus</location>
    </subcellularLocation>
</comment>
<dbReference type="Pfam" id="PF17682">
    <property type="entry name" value="Tau95_N"/>
    <property type="match status" value="1"/>
</dbReference>
<dbReference type="GO" id="GO:0001002">
    <property type="term" value="F:RNA polymerase III type 1 promoter sequence-specific DNA binding"/>
    <property type="evidence" value="ECO:0007669"/>
    <property type="project" value="TreeGrafter"/>
</dbReference>
<evidence type="ECO:0000256" key="5">
    <source>
        <dbReference type="SAM" id="MobiDB-lite"/>
    </source>
</evidence>
<feature type="region of interest" description="Disordered" evidence="5">
    <location>
        <begin position="1"/>
        <end position="24"/>
    </location>
</feature>
<dbReference type="GO" id="GO:0001003">
    <property type="term" value="F:RNA polymerase III type 2 promoter sequence-specific DNA binding"/>
    <property type="evidence" value="ECO:0007669"/>
    <property type="project" value="TreeGrafter"/>
</dbReference>
<feature type="domain" description="Transcription factor IIIC subunit 5 HTH" evidence="6">
    <location>
        <begin position="347"/>
        <end position="509"/>
    </location>
</feature>
<dbReference type="PANTHER" id="PTHR13230:SF5">
    <property type="entry name" value="GENERAL TRANSCRIPTION FACTOR 3C POLYPEPTIDE 5"/>
    <property type="match status" value="1"/>
</dbReference>
<comment type="caution">
    <text evidence="8">The sequence shown here is derived from an EMBL/GenBank/DDBJ whole genome shotgun (WGS) entry which is preliminary data.</text>
</comment>
<evidence type="ECO:0000259" key="6">
    <source>
        <dbReference type="Pfam" id="PF09734"/>
    </source>
</evidence>
<evidence type="ECO:0008006" key="10">
    <source>
        <dbReference type="Google" id="ProtNLM"/>
    </source>
</evidence>
<evidence type="ECO:0000313" key="8">
    <source>
        <dbReference type="EMBL" id="OBA25703.1"/>
    </source>
</evidence>
<reference evidence="9" key="1">
    <citation type="journal article" date="2016" name="Proc. Natl. Acad. Sci. U.S.A.">
        <title>Comparative genomics of biotechnologically important yeasts.</title>
        <authorList>
            <person name="Riley R."/>
            <person name="Haridas S."/>
            <person name="Wolfe K.H."/>
            <person name="Lopes M.R."/>
            <person name="Hittinger C.T."/>
            <person name="Goeker M."/>
            <person name="Salamov A.A."/>
            <person name="Wisecaver J.H."/>
            <person name="Long T.M."/>
            <person name="Calvey C.H."/>
            <person name="Aerts A.L."/>
            <person name="Barry K.W."/>
            <person name="Choi C."/>
            <person name="Clum A."/>
            <person name="Coughlan A.Y."/>
            <person name="Deshpande S."/>
            <person name="Douglass A.P."/>
            <person name="Hanson S.J."/>
            <person name="Klenk H.-P."/>
            <person name="LaButti K.M."/>
            <person name="Lapidus A."/>
            <person name="Lindquist E.A."/>
            <person name="Lipzen A.M."/>
            <person name="Meier-Kolthoff J.P."/>
            <person name="Ohm R.A."/>
            <person name="Otillar R.P."/>
            <person name="Pangilinan J.L."/>
            <person name="Peng Y."/>
            <person name="Rokas A."/>
            <person name="Rosa C.A."/>
            <person name="Scheuner C."/>
            <person name="Sibirny A.A."/>
            <person name="Slot J.C."/>
            <person name="Stielow J.B."/>
            <person name="Sun H."/>
            <person name="Kurtzman C.P."/>
            <person name="Blackwell M."/>
            <person name="Grigoriev I.V."/>
            <person name="Jeffries T.W."/>
        </authorList>
    </citation>
    <scope>NUCLEOTIDE SEQUENCE [LARGE SCALE GENOMIC DNA]</scope>
    <source>
        <strain evidence="9">NRRL Y-1626</strain>
    </source>
</reference>